<dbReference type="AlphaFoldDB" id="X0WAA0"/>
<accession>X0WAA0</accession>
<proteinExistence type="predicted"/>
<sequence length="41" mass="4429">TPDTSVQSVLIKHTNGAEIRQANSNVAVDSLETFKQETVEA</sequence>
<dbReference type="EMBL" id="BARS01031027">
    <property type="protein sequence ID" value="GAG27565.1"/>
    <property type="molecule type" value="Genomic_DNA"/>
</dbReference>
<comment type="caution">
    <text evidence="1">The sequence shown here is derived from an EMBL/GenBank/DDBJ whole genome shotgun (WGS) entry which is preliminary data.</text>
</comment>
<evidence type="ECO:0000313" key="1">
    <source>
        <dbReference type="EMBL" id="GAG27565.1"/>
    </source>
</evidence>
<organism evidence="1">
    <name type="scientific">marine sediment metagenome</name>
    <dbReference type="NCBI Taxonomy" id="412755"/>
    <lineage>
        <taxon>unclassified sequences</taxon>
        <taxon>metagenomes</taxon>
        <taxon>ecological metagenomes</taxon>
    </lineage>
</organism>
<reference evidence="1" key="1">
    <citation type="journal article" date="2014" name="Front. Microbiol.">
        <title>High frequency of phylogenetically diverse reductive dehalogenase-homologous genes in deep subseafloor sedimentary metagenomes.</title>
        <authorList>
            <person name="Kawai M."/>
            <person name="Futagami T."/>
            <person name="Toyoda A."/>
            <person name="Takaki Y."/>
            <person name="Nishi S."/>
            <person name="Hori S."/>
            <person name="Arai W."/>
            <person name="Tsubouchi T."/>
            <person name="Morono Y."/>
            <person name="Uchiyama I."/>
            <person name="Ito T."/>
            <person name="Fujiyama A."/>
            <person name="Inagaki F."/>
            <person name="Takami H."/>
        </authorList>
    </citation>
    <scope>NUCLEOTIDE SEQUENCE</scope>
    <source>
        <strain evidence="1">Expedition CK06-06</strain>
    </source>
</reference>
<gene>
    <name evidence="1" type="ORF">S01H1_48321</name>
</gene>
<feature type="non-terminal residue" evidence="1">
    <location>
        <position position="1"/>
    </location>
</feature>
<name>X0WAA0_9ZZZZ</name>
<protein>
    <submittedName>
        <fullName evidence="1">Uncharacterized protein</fullName>
    </submittedName>
</protein>